<dbReference type="EMBL" id="LLXZ01000097">
    <property type="protein sequence ID" value="KRR07714.1"/>
    <property type="molecule type" value="Genomic_DNA"/>
</dbReference>
<comment type="caution">
    <text evidence="1">The sequence shown here is derived from an EMBL/GenBank/DDBJ whole genome shotgun (WGS) entry which is preliminary data.</text>
</comment>
<dbReference type="Proteomes" id="UP000050863">
    <property type="component" value="Unassembled WGS sequence"/>
</dbReference>
<keyword evidence="2" id="KW-1185">Reference proteome</keyword>
<evidence type="ECO:0000313" key="2">
    <source>
        <dbReference type="Proteomes" id="UP000050863"/>
    </source>
</evidence>
<organism evidence="1 2">
    <name type="scientific">Bradyrhizobium jicamae</name>
    <dbReference type="NCBI Taxonomy" id="280332"/>
    <lineage>
        <taxon>Bacteria</taxon>
        <taxon>Pseudomonadati</taxon>
        <taxon>Pseudomonadota</taxon>
        <taxon>Alphaproteobacteria</taxon>
        <taxon>Hyphomicrobiales</taxon>
        <taxon>Nitrobacteraceae</taxon>
        <taxon>Bradyrhizobium</taxon>
    </lineage>
</organism>
<gene>
    <name evidence="1" type="ORF">CQ12_28135</name>
</gene>
<evidence type="ECO:0000313" key="1">
    <source>
        <dbReference type="EMBL" id="KRR07714.1"/>
    </source>
</evidence>
<name>A0A0R3LJ57_9BRAD</name>
<protein>
    <submittedName>
        <fullName evidence="1">Uncharacterized protein</fullName>
    </submittedName>
</protein>
<sequence length="366" mass="41793">MAALALALLSLAIVATIKFYSDRDPALFASPLATSSVAHPRLSAAERKSIATEYPAYFSRGKEQTYLTLAEWYQVYSYNEFGDFLASGGRQTDFPFATAIGNFWSCYFLSLEKSKGQEFNWQYNFVSWVIGINLTVEYGVKFVYENTVGRITQAIAGSDTEVDRFIAKSWNSYAKTLYQTTWYHYPYFADLSGIWRETALFNGAFVRNAERKIAFSVSYLLKGSYAHLWLLSAEQKDNQTFSVVQSANRAHLDDDRIKVLKELSGNRFLIETERYAGFKTALVKLIENDVSFIEIMGHDTIALAYLSKNAEEPISASARVIDRRELFYHPEGDRYRITLEVRVDALKDTLRLIGENGSKFEMIYDF</sequence>
<reference evidence="1 2" key="1">
    <citation type="submission" date="2014-03" db="EMBL/GenBank/DDBJ databases">
        <title>Bradyrhizobium valentinum sp. nov., isolated from effective nodules of Lupinus mariae-josephae, a lupine endemic of basic-lime soils in Eastern Spain.</title>
        <authorList>
            <person name="Duran D."/>
            <person name="Rey L."/>
            <person name="Navarro A."/>
            <person name="Busquets A."/>
            <person name="Imperial J."/>
            <person name="Ruiz-Argueso T."/>
        </authorList>
    </citation>
    <scope>NUCLEOTIDE SEQUENCE [LARGE SCALE GENOMIC DNA]</scope>
    <source>
        <strain evidence="1 2">PAC68</strain>
    </source>
</reference>
<dbReference type="AlphaFoldDB" id="A0A0R3LJ57"/>
<accession>A0A0R3LJ57</accession>
<proteinExistence type="predicted"/>
<dbReference type="STRING" id="280332.CQ12_28135"/>